<reference evidence="4" key="1">
    <citation type="submission" date="2025-08" db="UniProtKB">
        <authorList>
            <consortium name="RefSeq"/>
        </authorList>
    </citation>
    <scope>IDENTIFICATION</scope>
    <source>
        <tissue evidence="4">Entire body</tissue>
    </source>
</reference>
<keyword evidence="1" id="KW-0378">Hydrolase</keyword>
<sequence length="92" mass="10470">MVISSILFDLDNTLIATRKGDKLACNKLSEVLWEKYAIPLDVAASVCASFLRAFRKCPENTEMGLHEWRRLLWAKALNCYSSLMKFIRSGSI</sequence>
<evidence type="ECO:0000313" key="3">
    <source>
        <dbReference type="Proteomes" id="UP000192223"/>
    </source>
</evidence>
<dbReference type="RefSeq" id="XP_018334145.1">
    <property type="nucleotide sequence ID" value="XM_018478643.1"/>
</dbReference>
<dbReference type="GeneID" id="108743175"/>
<proteinExistence type="predicted"/>
<dbReference type="PANTHER" id="PTHR46470">
    <property type="entry name" value="N-ACYLNEURAMINATE-9-PHOSPHATASE"/>
    <property type="match status" value="1"/>
</dbReference>
<keyword evidence="3" id="KW-1185">Reference proteome</keyword>
<dbReference type="Gene3D" id="3.40.50.1000">
    <property type="entry name" value="HAD superfamily/HAD-like"/>
    <property type="match status" value="1"/>
</dbReference>
<name>A0A1W4XP24_AGRPL</name>
<dbReference type="SUPFAM" id="SSF56784">
    <property type="entry name" value="HAD-like"/>
    <property type="match status" value="1"/>
</dbReference>
<dbReference type="InterPro" id="IPR036412">
    <property type="entry name" value="HAD-like_sf"/>
</dbReference>
<dbReference type="OrthoDB" id="1694274at2759"/>
<gene>
    <name evidence="4" type="primary">LOC108743175</name>
</gene>
<dbReference type="GO" id="GO:0050124">
    <property type="term" value="F:N-acylneuraminate-9-phosphatase activity"/>
    <property type="evidence" value="ECO:0007669"/>
    <property type="project" value="TreeGrafter"/>
</dbReference>
<evidence type="ECO:0000256" key="2">
    <source>
        <dbReference type="ARBA" id="ARBA00022842"/>
    </source>
</evidence>
<organism evidence="3 4">
    <name type="scientific">Agrilus planipennis</name>
    <name type="common">Emerald ash borer</name>
    <name type="synonym">Agrilus marcopoli</name>
    <dbReference type="NCBI Taxonomy" id="224129"/>
    <lineage>
        <taxon>Eukaryota</taxon>
        <taxon>Metazoa</taxon>
        <taxon>Ecdysozoa</taxon>
        <taxon>Arthropoda</taxon>
        <taxon>Hexapoda</taxon>
        <taxon>Insecta</taxon>
        <taxon>Pterygota</taxon>
        <taxon>Neoptera</taxon>
        <taxon>Endopterygota</taxon>
        <taxon>Coleoptera</taxon>
        <taxon>Polyphaga</taxon>
        <taxon>Elateriformia</taxon>
        <taxon>Buprestoidea</taxon>
        <taxon>Buprestidae</taxon>
        <taxon>Agrilinae</taxon>
        <taxon>Agrilus</taxon>
    </lineage>
</organism>
<dbReference type="GO" id="GO:0046380">
    <property type="term" value="P:N-acetylneuraminate biosynthetic process"/>
    <property type="evidence" value="ECO:0007669"/>
    <property type="project" value="TreeGrafter"/>
</dbReference>
<dbReference type="AlphaFoldDB" id="A0A1W4XP24"/>
<evidence type="ECO:0000313" key="4">
    <source>
        <dbReference type="RefSeq" id="XP_018334145.1"/>
    </source>
</evidence>
<dbReference type="InterPro" id="IPR051400">
    <property type="entry name" value="HAD-like_hydrolase"/>
</dbReference>
<accession>A0A1W4XP24</accession>
<evidence type="ECO:0000256" key="1">
    <source>
        <dbReference type="ARBA" id="ARBA00022801"/>
    </source>
</evidence>
<dbReference type="InterPro" id="IPR023214">
    <property type="entry name" value="HAD_sf"/>
</dbReference>
<dbReference type="Gene3D" id="1.20.120.710">
    <property type="entry name" value="Haloacid dehalogenase hydrolase-like domain"/>
    <property type="match status" value="1"/>
</dbReference>
<dbReference type="PANTHER" id="PTHR46470:SF3">
    <property type="entry name" value="N-ACYLNEURAMINATE-9-PHOSPHATASE"/>
    <property type="match status" value="1"/>
</dbReference>
<keyword evidence="2" id="KW-0460">Magnesium</keyword>
<dbReference type="Proteomes" id="UP000192223">
    <property type="component" value="Unplaced"/>
</dbReference>
<protein>
    <submittedName>
        <fullName evidence="4">Uncharacterized protein LOC108743175 isoform X4</fullName>
    </submittedName>
</protein>